<dbReference type="Gene3D" id="3.40.50.410">
    <property type="entry name" value="von Willebrand factor, type A domain"/>
    <property type="match status" value="1"/>
</dbReference>
<dbReference type="PROSITE" id="PS50234">
    <property type="entry name" value="VWFA"/>
    <property type="match status" value="1"/>
</dbReference>
<gene>
    <name evidence="2" type="ORF">PNOK_0960800</name>
</gene>
<dbReference type="Pfam" id="PF00092">
    <property type="entry name" value="VWA"/>
    <property type="match status" value="1"/>
</dbReference>
<keyword evidence="3" id="KW-1185">Reference proteome</keyword>
<dbReference type="EMBL" id="NBII01000011">
    <property type="protein sequence ID" value="PAV15055.1"/>
    <property type="molecule type" value="Genomic_DNA"/>
</dbReference>
<dbReference type="GO" id="GO:0005737">
    <property type="term" value="C:cytoplasm"/>
    <property type="evidence" value="ECO:0007669"/>
    <property type="project" value="TreeGrafter"/>
</dbReference>
<proteinExistence type="predicted"/>
<dbReference type="CDD" id="cd00198">
    <property type="entry name" value="vWFA"/>
    <property type="match status" value="1"/>
</dbReference>
<dbReference type="PANTHER" id="PTHR47763:SF1">
    <property type="entry name" value="DUF659 DOMAIN-CONTAINING PROTEIN"/>
    <property type="match status" value="1"/>
</dbReference>
<dbReference type="GO" id="GO:0003746">
    <property type="term" value="F:translation elongation factor activity"/>
    <property type="evidence" value="ECO:0007669"/>
    <property type="project" value="UniProtKB-KW"/>
</dbReference>
<dbReference type="SMART" id="SM00327">
    <property type="entry name" value="VWA"/>
    <property type="match status" value="1"/>
</dbReference>
<dbReference type="InParanoid" id="A0A286U651"/>
<dbReference type="GO" id="GO:0004674">
    <property type="term" value="F:protein serine/threonine kinase activity"/>
    <property type="evidence" value="ECO:0007669"/>
    <property type="project" value="TreeGrafter"/>
</dbReference>
<keyword evidence="2" id="KW-0808">Transferase</keyword>
<dbReference type="OrthoDB" id="301415at2759"/>
<evidence type="ECO:0000313" key="3">
    <source>
        <dbReference type="Proteomes" id="UP000217199"/>
    </source>
</evidence>
<keyword evidence="2" id="KW-0251">Elongation factor</keyword>
<dbReference type="STRING" id="2282107.A0A286U651"/>
<dbReference type="InterPro" id="IPR052969">
    <property type="entry name" value="Thr-specific_kinase-like"/>
</dbReference>
<reference evidence="2 3" key="1">
    <citation type="journal article" date="2017" name="Mol. Ecol.">
        <title>Comparative and population genomic landscape of Phellinus noxius: A hypervariable fungus causing root rot in trees.</title>
        <authorList>
            <person name="Chung C.L."/>
            <person name="Lee T.J."/>
            <person name="Akiba M."/>
            <person name="Lee H.H."/>
            <person name="Kuo T.H."/>
            <person name="Liu D."/>
            <person name="Ke H.M."/>
            <person name="Yokoi T."/>
            <person name="Roa M.B."/>
            <person name="Lu M.J."/>
            <person name="Chang Y.Y."/>
            <person name="Ann P.J."/>
            <person name="Tsai J.N."/>
            <person name="Chen C.Y."/>
            <person name="Tzean S.S."/>
            <person name="Ota Y."/>
            <person name="Hattori T."/>
            <person name="Sahashi N."/>
            <person name="Liou R.F."/>
            <person name="Kikuchi T."/>
            <person name="Tsai I.J."/>
        </authorList>
    </citation>
    <scope>NUCLEOTIDE SEQUENCE [LARGE SCALE GENOMIC DNA]</scope>
    <source>
        <strain evidence="2 3">FFPRI411160</strain>
    </source>
</reference>
<sequence length="401" mass="44621">MSGETSSGALVDLLFIQDTTGSMGPYIQSAKESVLEVCRLLQESGRIHKQGGLRVGLIAYRDYPPEARAYVTKPFPFTDDINEVQNHLNGLMAGEGGNCEAFCSALRDAYYMKGWRKGAVKVIVIITDAPPHGIGEPKDSVKGIAPNGYSVEDPLKIARRMAKQEFIIMGLACEPTLSKYMYGVDFYKSLSIITSGALYPLTKPKLLASCIIGSVLESIDVQKLSLEYQEEIAHRFFVKKDSVDQIIKDINKLMSSAGQTAMTVSTENIYKTSPESKHNIRIFLNSKSIGEAAKELQKIQGGRFTPEYKKSLEPPKDKTPIATVTFKNTGENHIQLEYYEAKDENSVKKVLVRANHMLMLNFLLNATMYITLTKGRFHKNTSCTFTSDTDFDVETKFESLS</sequence>
<comment type="caution">
    <text evidence="2">The sequence shown here is derived from an EMBL/GenBank/DDBJ whole genome shotgun (WGS) entry which is preliminary data.</text>
</comment>
<dbReference type="SUPFAM" id="SSF53300">
    <property type="entry name" value="vWA-like"/>
    <property type="match status" value="1"/>
</dbReference>
<dbReference type="PANTHER" id="PTHR47763">
    <property type="entry name" value="ALPHA-PROTEIN KINASE VWKA"/>
    <property type="match status" value="1"/>
</dbReference>
<name>A0A286U651_9AGAM</name>
<dbReference type="InterPro" id="IPR002035">
    <property type="entry name" value="VWF_A"/>
</dbReference>
<keyword evidence="2" id="KW-0648">Protein biosynthesis</keyword>
<keyword evidence="2" id="KW-0418">Kinase</keyword>
<accession>A0A286U651</accession>
<organism evidence="2 3">
    <name type="scientific">Pyrrhoderma noxium</name>
    <dbReference type="NCBI Taxonomy" id="2282107"/>
    <lineage>
        <taxon>Eukaryota</taxon>
        <taxon>Fungi</taxon>
        <taxon>Dikarya</taxon>
        <taxon>Basidiomycota</taxon>
        <taxon>Agaricomycotina</taxon>
        <taxon>Agaricomycetes</taxon>
        <taxon>Hymenochaetales</taxon>
        <taxon>Hymenochaetaceae</taxon>
        <taxon>Pyrrhoderma</taxon>
    </lineage>
</organism>
<dbReference type="InterPro" id="IPR036465">
    <property type="entry name" value="vWFA_dom_sf"/>
</dbReference>
<feature type="domain" description="VWFA" evidence="1">
    <location>
        <begin position="12"/>
        <end position="232"/>
    </location>
</feature>
<evidence type="ECO:0000259" key="1">
    <source>
        <dbReference type="PROSITE" id="PS50234"/>
    </source>
</evidence>
<evidence type="ECO:0000313" key="2">
    <source>
        <dbReference type="EMBL" id="PAV15055.1"/>
    </source>
</evidence>
<dbReference type="AlphaFoldDB" id="A0A286U651"/>
<dbReference type="Proteomes" id="UP000217199">
    <property type="component" value="Unassembled WGS sequence"/>
</dbReference>
<protein>
    <submittedName>
        <fullName evidence="2">Elongation factor-2 kinase</fullName>
    </submittedName>
</protein>